<dbReference type="Proteomes" id="UP000727456">
    <property type="component" value="Unassembled WGS sequence"/>
</dbReference>
<evidence type="ECO:0000313" key="1">
    <source>
        <dbReference type="EMBL" id="NIJ08672.1"/>
    </source>
</evidence>
<proteinExistence type="predicted"/>
<dbReference type="RefSeq" id="WP_243843420.1">
    <property type="nucleotide sequence ID" value="NZ_JAAOZC010000005.1"/>
</dbReference>
<comment type="caution">
    <text evidence="1">The sequence shown here is derived from an EMBL/GenBank/DDBJ whole genome shotgun (WGS) entry which is preliminary data.</text>
</comment>
<evidence type="ECO:0000313" key="2">
    <source>
        <dbReference type="Proteomes" id="UP000727456"/>
    </source>
</evidence>
<dbReference type="Gene3D" id="3.40.50.300">
    <property type="entry name" value="P-loop containing nucleotide triphosphate hydrolases"/>
    <property type="match status" value="1"/>
</dbReference>
<gene>
    <name evidence="1" type="ORF">FHS31_002293</name>
</gene>
<keyword evidence="2" id="KW-1185">Reference proteome</keyword>
<protein>
    <submittedName>
        <fullName evidence="1">Protein ImuA</fullName>
    </submittedName>
</protein>
<organism evidence="1 2">
    <name type="scientific">Sphingomonas vulcanisoli</name>
    <dbReference type="NCBI Taxonomy" id="1658060"/>
    <lineage>
        <taxon>Bacteria</taxon>
        <taxon>Pseudomonadati</taxon>
        <taxon>Pseudomonadota</taxon>
        <taxon>Alphaproteobacteria</taxon>
        <taxon>Sphingomonadales</taxon>
        <taxon>Sphingomonadaceae</taxon>
        <taxon>Sphingomonas</taxon>
    </lineage>
</organism>
<sequence>MRRPLGVAGLDAALGGGIARGRVHEVYAGAAGEGPSAAGFALMLALKAGGAQGHIVWLGPRETLPHGPGLAELGFAVEHILFVSVTGEKALLKAAADIVRSPAAGTLVVDAAAAAKAIGLTESRRLTLFAERSGVTALVLRGHGGQVPSSAETRWLVTAAPSTPIEMEAPGGPAFAVDLVRRRGGPPSPGWRLEWDRETGAFTPLPGAVPADTGVRQLAG</sequence>
<dbReference type="SUPFAM" id="SSF52540">
    <property type="entry name" value="P-loop containing nucleoside triphosphate hydrolases"/>
    <property type="match status" value="1"/>
</dbReference>
<dbReference type="InterPro" id="IPR027417">
    <property type="entry name" value="P-loop_NTPase"/>
</dbReference>
<dbReference type="EMBL" id="JAAOZC010000005">
    <property type="protein sequence ID" value="NIJ08672.1"/>
    <property type="molecule type" value="Genomic_DNA"/>
</dbReference>
<accession>A0ABX0TT56</accession>
<name>A0ABX0TT56_9SPHN</name>
<reference evidence="1 2" key="1">
    <citation type="submission" date="2020-03" db="EMBL/GenBank/DDBJ databases">
        <title>Genomic Encyclopedia of Type Strains, Phase III (KMG-III): the genomes of soil and plant-associated and newly described type strains.</title>
        <authorList>
            <person name="Whitman W."/>
        </authorList>
    </citation>
    <scope>NUCLEOTIDE SEQUENCE [LARGE SCALE GENOMIC DNA]</scope>
    <source>
        <strain evidence="1 2">CECT 8804</strain>
    </source>
</reference>